<dbReference type="PANTHER" id="PTHR35936:SF17">
    <property type="entry name" value="ARGININE-BINDING EXTRACELLULAR PROTEIN ARTP"/>
    <property type="match status" value="1"/>
</dbReference>
<proteinExistence type="predicted"/>
<dbReference type="KEGG" id="pseb:EOK75_06425"/>
<dbReference type="Gene3D" id="3.40.190.10">
    <property type="entry name" value="Periplasmic binding protein-like II"/>
    <property type="match status" value="2"/>
</dbReference>
<dbReference type="SMART" id="SM00062">
    <property type="entry name" value="PBPb"/>
    <property type="match status" value="1"/>
</dbReference>
<dbReference type="OrthoDB" id="9768183at2"/>
<evidence type="ECO:0000259" key="3">
    <source>
        <dbReference type="SMART" id="SM00062"/>
    </source>
</evidence>
<feature type="signal peptide" evidence="2">
    <location>
        <begin position="1"/>
        <end position="27"/>
    </location>
</feature>
<evidence type="ECO:0000313" key="4">
    <source>
        <dbReference type="EMBL" id="QCO55431.1"/>
    </source>
</evidence>
<dbReference type="PANTHER" id="PTHR35936">
    <property type="entry name" value="MEMBRANE-BOUND LYTIC MUREIN TRANSGLYCOSYLASE F"/>
    <property type="match status" value="1"/>
</dbReference>
<evidence type="ECO:0000256" key="2">
    <source>
        <dbReference type="SAM" id="SignalP"/>
    </source>
</evidence>
<organism evidence="4 5">
    <name type="scientific">Pseudorhodobacter turbinis</name>
    <dbReference type="NCBI Taxonomy" id="2500533"/>
    <lineage>
        <taxon>Bacteria</taxon>
        <taxon>Pseudomonadati</taxon>
        <taxon>Pseudomonadota</taxon>
        <taxon>Alphaproteobacteria</taxon>
        <taxon>Rhodobacterales</taxon>
        <taxon>Paracoccaceae</taxon>
        <taxon>Pseudorhodobacter</taxon>
    </lineage>
</organism>
<dbReference type="Proteomes" id="UP000298631">
    <property type="component" value="Chromosome"/>
</dbReference>
<evidence type="ECO:0000313" key="5">
    <source>
        <dbReference type="Proteomes" id="UP000298631"/>
    </source>
</evidence>
<sequence length="282" mass="29525">MNFIQTTIKKSLGFILGATMAATTAQAGPLEDRVEAGEPIRLGFAAAPPWAYAGDDGAAKGFVNDITIDVLKRMGHTDVEPVLTDWAGLIPSLNASRVDIVTGGMYVLAARCANMDFSEPIGVFGDAFVVPAGNPKGVSTYQDIIDQDLIMVSPSGYNTIADAKAAGVPTGNIMEVPGTTEMLAAIRAGRADAGATNALEAQRVADMSDAVEMTDPLAFPPESRTPVAVGFHTDDDAFREAFNAALAEYLGSDEMMAKVAQENYIPAFLPDGQTTAEACKAN</sequence>
<accession>A0A4P8EEF1</accession>
<gene>
    <name evidence="4" type="ORF">EOK75_06425</name>
</gene>
<dbReference type="EMBL" id="CP039964">
    <property type="protein sequence ID" value="QCO55431.1"/>
    <property type="molecule type" value="Genomic_DNA"/>
</dbReference>
<dbReference type="InterPro" id="IPR001638">
    <property type="entry name" value="Solute-binding_3/MltF_N"/>
</dbReference>
<feature type="domain" description="Solute-binding protein family 3/N-terminal" evidence="3">
    <location>
        <begin position="39"/>
        <end position="263"/>
    </location>
</feature>
<dbReference type="AlphaFoldDB" id="A0A4P8EEF1"/>
<keyword evidence="5" id="KW-1185">Reference proteome</keyword>
<reference evidence="4 5" key="1">
    <citation type="submission" date="2019-05" db="EMBL/GenBank/DDBJ databases">
        <title>Pseudorhodobacter turbinis sp. nov., isolated from the gut of the Korean turban shell.</title>
        <authorList>
            <person name="Jeong Y.-S."/>
            <person name="Kang W.-R."/>
            <person name="Bae J.-W."/>
        </authorList>
    </citation>
    <scope>NUCLEOTIDE SEQUENCE [LARGE SCALE GENOMIC DNA]</scope>
    <source>
        <strain evidence="4 5">S12M18</strain>
    </source>
</reference>
<dbReference type="Pfam" id="PF00497">
    <property type="entry name" value="SBP_bac_3"/>
    <property type="match status" value="1"/>
</dbReference>
<name>A0A4P8EEF1_9RHOB</name>
<feature type="chain" id="PRO_5020671874" evidence="2">
    <location>
        <begin position="28"/>
        <end position="282"/>
    </location>
</feature>
<keyword evidence="1 2" id="KW-0732">Signal</keyword>
<protein>
    <submittedName>
        <fullName evidence="4">Transporter substrate-binding domain-containing protein</fullName>
    </submittedName>
</protein>
<dbReference type="SUPFAM" id="SSF53850">
    <property type="entry name" value="Periplasmic binding protein-like II"/>
    <property type="match status" value="1"/>
</dbReference>
<evidence type="ECO:0000256" key="1">
    <source>
        <dbReference type="ARBA" id="ARBA00022729"/>
    </source>
</evidence>
<dbReference type="RefSeq" id="WP_137193104.1">
    <property type="nucleotide sequence ID" value="NZ_CP039964.1"/>
</dbReference>